<dbReference type="InterPro" id="IPR021109">
    <property type="entry name" value="Peptidase_aspartic_dom_sf"/>
</dbReference>
<dbReference type="PATRIC" id="fig|1365250.3.peg.1684"/>
<proteinExistence type="predicted"/>
<evidence type="ECO:0000313" key="2">
    <source>
        <dbReference type="EMBL" id="KZN40237.1"/>
    </source>
</evidence>
<keyword evidence="3" id="KW-1185">Reference proteome</keyword>
<evidence type="ECO:0000313" key="3">
    <source>
        <dbReference type="Proteomes" id="UP000076643"/>
    </source>
</evidence>
<evidence type="ECO:0008006" key="4">
    <source>
        <dbReference type="Google" id="ProtNLM"/>
    </source>
</evidence>
<name>A0A166XEM8_9GAMM</name>
<dbReference type="SUPFAM" id="SSF50630">
    <property type="entry name" value="Acid proteases"/>
    <property type="match status" value="1"/>
</dbReference>
<sequence>MKYMFNLLLFCSLTLNIYLDWHRPNSWLKQAFTTEQPSHNPAQNGTSSTPQGVAANPPAPSHISTTRVVMEQTFAAGQLFAAFEQWQTLPLDSRSAQTIHTWIKSLQGTFGTATSHALADYLLFVQKYLAIAPEDLIALQFEAEVFLARGEHIEAIYRYIQLSRQFPEHAHLQETLSKLIADVLAELLAQNNWHELIDKGQIWLGEQPDNLVLVAHIAKAHLALENNLEAELLLTQLSHQQQQHKLIAPLLSELNSKGQEVEMIPLARHGEHYILQAKIAGQQIELMIDTGASVTALTSAQFEQLAFDVNFLASRRVSTANGVVEIPFYQSSGIQIGSKQQTPFEFGVMTASEQGPGLLGMNFLRHFKFEIDQQNAQLILKPRE</sequence>
<dbReference type="InterPro" id="IPR011969">
    <property type="entry name" value="Clan_AA_Asp_peptidase_C"/>
</dbReference>
<dbReference type="InterPro" id="IPR001969">
    <property type="entry name" value="Aspartic_peptidase_AS"/>
</dbReference>
<gene>
    <name evidence="2" type="ORF">N475_12275</name>
</gene>
<feature type="region of interest" description="Disordered" evidence="1">
    <location>
        <begin position="35"/>
        <end position="58"/>
    </location>
</feature>
<dbReference type="NCBIfam" id="TIGR02281">
    <property type="entry name" value="clan_AA_DTGA"/>
    <property type="match status" value="1"/>
</dbReference>
<reference evidence="2 3" key="1">
    <citation type="submission" date="2013-07" db="EMBL/GenBank/DDBJ databases">
        <title>Comparative Genomic and Metabolomic Analysis of Twelve Strains of Pseudoalteromonas luteoviolacea.</title>
        <authorList>
            <person name="Vynne N.G."/>
            <person name="Mansson M."/>
            <person name="Gram L."/>
        </authorList>
    </citation>
    <scope>NUCLEOTIDE SEQUENCE [LARGE SCALE GENOMIC DNA]</scope>
    <source>
        <strain evidence="2 3">DSM 6061</strain>
    </source>
</reference>
<accession>A0A166XEM8</accession>
<protein>
    <recommendedName>
        <fullName evidence="4">Peptidase A2 domain-containing protein</fullName>
    </recommendedName>
</protein>
<dbReference type="GO" id="GO:0006508">
    <property type="term" value="P:proteolysis"/>
    <property type="evidence" value="ECO:0007669"/>
    <property type="project" value="InterPro"/>
</dbReference>
<dbReference type="GO" id="GO:0004190">
    <property type="term" value="F:aspartic-type endopeptidase activity"/>
    <property type="evidence" value="ECO:0007669"/>
    <property type="project" value="InterPro"/>
</dbReference>
<evidence type="ECO:0000256" key="1">
    <source>
        <dbReference type="SAM" id="MobiDB-lite"/>
    </source>
</evidence>
<dbReference type="PROSITE" id="PS00141">
    <property type="entry name" value="ASP_PROTEASE"/>
    <property type="match status" value="1"/>
</dbReference>
<dbReference type="Gene3D" id="2.40.70.10">
    <property type="entry name" value="Acid Proteases"/>
    <property type="match status" value="1"/>
</dbReference>
<feature type="compositionally biased region" description="Polar residues" evidence="1">
    <location>
        <begin position="35"/>
        <end position="51"/>
    </location>
</feature>
<dbReference type="CDD" id="cd05483">
    <property type="entry name" value="retropepsin_like_bacteria"/>
    <property type="match status" value="1"/>
</dbReference>
<dbReference type="RefSeq" id="WP_063355852.1">
    <property type="nucleotide sequence ID" value="NZ_AQHB01000037.1"/>
</dbReference>
<dbReference type="Proteomes" id="UP000076643">
    <property type="component" value="Unassembled WGS sequence"/>
</dbReference>
<organism evidence="2 3">
    <name type="scientific">Pseudoalteromonas luteoviolacea DSM 6061</name>
    <dbReference type="NCBI Taxonomy" id="1365250"/>
    <lineage>
        <taxon>Bacteria</taxon>
        <taxon>Pseudomonadati</taxon>
        <taxon>Pseudomonadota</taxon>
        <taxon>Gammaproteobacteria</taxon>
        <taxon>Alteromonadales</taxon>
        <taxon>Pseudoalteromonadaceae</taxon>
        <taxon>Pseudoalteromonas</taxon>
    </lineage>
</organism>
<comment type="caution">
    <text evidence="2">The sequence shown here is derived from an EMBL/GenBank/DDBJ whole genome shotgun (WGS) entry which is preliminary data.</text>
</comment>
<dbReference type="Pfam" id="PF13975">
    <property type="entry name" value="gag-asp_proteas"/>
    <property type="match status" value="1"/>
</dbReference>
<dbReference type="EMBL" id="AUYB01000096">
    <property type="protein sequence ID" value="KZN40237.1"/>
    <property type="molecule type" value="Genomic_DNA"/>
</dbReference>
<dbReference type="AlphaFoldDB" id="A0A166XEM8"/>
<dbReference type="InterPro" id="IPR034122">
    <property type="entry name" value="Retropepsin-like_bacterial"/>
</dbReference>